<protein>
    <submittedName>
        <fullName evidence="2">Uncharacterized protein</fullName>
    </submittedName>
</protein>
<keyword evidence="1" id="KW-1185">Reference proteome</keyword>
<name>A0A915IC66_ROMCU</name>
<organism evidence="1 2">
    <name type="scientific">Romanomermis culicivorax</name>
    <name type="common">Nematode worm</name>
    <dbReference type="NCBI Taxonomy" id="13658"/>
    <lineage>
        <taxon>Eukaryota</taxon>
        <taxon>Metazoa</taxon>
        <taxon>Ecdysozoa</taxon>
        <taxon>Nematoda</taxon>
        <taxon>Enoplea</taxon>
        <taxon>Dorylaimia</taxon>
        <taxon>Mermithida</taxon>
        <taxon>Mermithoidea</taxon>
        <taxon>Mermithidae</taxon>
        <taxon>Romanomermis</taxon>
    </lineage>
</organism>
<proteinExistence type="predicted"/>
<dbReference type="WBParaSite" id="nRc.2.0.1.t11770-RA">
    <property type="protein sequence ID" value="nRc.2.0.1.t11770-RA"/>
    <property type="gene ID" value="nRc.2.0.1.g11770"/>
</dbReference>
<evidence type="ECO:0000313" key="1">
    <source>
        <dbReference type="Proteomes" id="UP000887565"/>
    </source>
</evidence>
<sequence length="32" mass="3636">MEIINDAQPMKNIAIVPICRQSVNICALMRHL</sequence>
<accession>A0A915IC66</accession>
<evidence type="ECO:0000313" key="2">
    <source>
        <dbReference type="WBParaSite" id="nRc.2.0.1.t11770-RA"/>
    </source>
</evidence>
<reference evidence="2" key="1">
    <citation type="submission" date="2022-11" db="UniProtKB">
        <authorList>
            <consortium name="WormBaseParasite"/>
        </authorList>
    </citation>
    <scope>IDENTIFICATION</scope>
</reference>
<dbReference type="Proteomes" id="UP000887565">
    <property type="component" value="Unplaced"/>
</dbReference>
<dbReference type="AlphaFoldDB" id="A0A915IC66"/>